<dbReference type="AlphaFoldDB" id="A0A1Y6BMQ6"/>
<dbReference type="EMBL" id="FWZT01000006">
    <property type="protein sequence ID" value="SMF17615.1"/>
    <property type="molecule type" value="Genomic_DNA"/>
</dbReference>
<keyword evidence="2" id="KW-1185">Reference proteome</keyword>
<gene>
    <name evidence="1" type="ORF">SAMN06296036_106126</name>
</gene>
<reference evidence="2" key="1">
    <citation type="submission" date="2017-04" db="EMBL/GenBank/DDBJ databases">
        <authorList>
            <person name="Varghese N."/>
            <person name="Submissions S."/>
        </authorList>
    </citation>
    <scope>NUCLEOTIDE SEQUENCE [LARGE SCALE GENOMIC DNA]</scope>
    <source>
        <strain evidence="2">RKEM611</strain>
    </source>
</reference>
<evidence type="ECO:0000313" key="1">
    <source>
        <dbReference type="EMBL" id="SMF17615.1"/>
    </source>
</evidence>
<organism evidence="1 2">
    <name type="scientific">Pseudobacteriovorax antillogorgiicola</name>
    <dbReference type="NCBI Taxonomy" id="1513793"/>
    <lineage>
        <taxon>Bacteria</taxon>
        <taxon>Pseudomonadati</taxon>
        <taxon>Bdellovibrionota</taxon>
        <taxon>Oligoflexia</taxon>
        <taxon>Oligoflexales</taxon>
        <taxon>Pseudobacteriovoracaceae</taxon>
        <taxon>Pseudobacteriovorax</taxon>
    </lineage>
</organism>
<sequence>MSYPVVGKAPVKIEVSYKFIDIPKNDLETKLNHAYSLSRPWQKGADNNDLH</sequence>
<protein>
    <submittedName>
        <fullName evidence="1">Uncharacterized protein</fullName>
    </submittedName>
</protein>
<evidence type="ECO:0000313" key="2">
    <source>
        <dbReference type="Proteomes" id="UP000192907"/>
    </source>
</evidence>
<name>A0A1Y6BMQ6_9BACT</name>
<proteinExistence type="predicted"/>
<accession>A0A1Y6BMQ6</accession>
<dbReference type="Proteomes" id="UP000192907">
    <property type="component" value="Unassembled WGS sequence"/>
</dbReference>
<dbReference type="STRING" id="1513793.SAMN06296036_106126"/>